<dbReference type="RefSeq" id="WP_304417550.1">
    <property type="nucleotide sequence ID" value="NZ_JANAIE010000007.1"/>
</dbReference>
<gene>
    <name evidence="2" type="ORF">NMK71_06090</name>
</gene>
<keyword evidence="1" id="KW-1133">Transmembrane helix</keyword>
<name>A0A9X4MZQ4_9FLAO</name>
<sequence>MTKITFKNIQLYLFSFLAVVAFLFITYHFLNGRIFRLGFSIDKANEIGLSLLVFSLICRHLSHNFIKYDHDHLALKINKIKSREFSFSSIQEYKIDDNKLKISFRDESEEKFNLMFLDEKDIKRLDAILDIHIHEFLHTS</sequence>
<proteinExistence type="predicted"/>
<evidence type="ECO:0000256" key="1">
    <source>
        <dbReference type="SAM" id="Phobius"/>
    </source>
</evidence>
<dbReference type="Proteomes" id="UP001152599">
    <property type="component" value="Unassembled WGS sequence"/>
</dbReference>
<evidence type="ECO:0000313" key="3">
    <source>
        <dbReference type="Proteomes" id="UP001152599"/>
    </source>
</evidence>
<accession>A0A9X4MZQ4</accession>
<dbReference type="EMBL" id="JANCMU010000002">
    <property type="protein sequence ID" value="MDG4945977.1"/>
    <property type="molecule type" value="Genomic_DNA"/>
</dbReference>
<protein>
    <submittedName>
        <fullName evidence="2">Uncharacterized protein</fullName>
    </submittedName>
</protein>
<comment type="caution">
    <text evidence="2">The sequence shown here is derived from an EMBL/GenBank/DDBJ whole genome shotgun (WGS) entry which is preliminary data.</text>
</comment>
<keyword evidence="3" id="KW-1185">Reference proteome</keyword>
<organism evidence="2 3">
    <name type="scientific">Profundicola chukchiensis</name>
    <dbReference type="NCBI Taxonomy" id="2961959"/>
    <lineage>
        <taxon>Bacteria</taxon>
        <taxon>Pseudomonadati</taxon>
        <taxon>Bacteroidota</taxon>
        <taxon>Flavobacteriia</taxon>
        <taxon>Flavobacteriales</taxon>
        <taxon>Weeksellaceae</taxon>
        <taxon>Profundicola</taxon>
    </lineage>
</organism>
<evidence type="ECO:0000313" key="2">
    <source>
        <dbReference type="EMBL" id="MDG4945977.1"/>
    </source>
</evidence>
<feature type="transmembrane region" description="Helical" evidence="1">
    <location>
        <begin position="12"/>
        <end position="30"/>
    </location>
</feature>
<keyword evidence="1" id="KW-0812">Transmembrane</keyword>
<keyword evidence="1" id="KW-0472">Membrane</keyword>
<reference evidence="2" key="1">
    <citation type="submission" date="2022-07" db="EMBL/GenBank/DDBJ databases">
        <title>Description and genome-wide analysis of Profundicola chukchiensis gen. nov., sp. nov., marine bacteria isolated from bottom sediments of the Chukchi Sea.</title>
        <authorList>
            <person name="Romanenko L."/>
            <person name="Otstavnykh N."/>
            <person name="Kurilenko V."/>
            <person name="Eremeev V."/>
            <person name="Velansky P."/>
            <person name="Mikhailov V."/>
            <person name="Isaeva M."/>
        </authorList>
    </citation>
    <scope>NUCLEOTIDE SEQUENCE</scope>
    <source>
        <strain evidence="2">KMM 9713</strain>
    </source>
</reference>
<dbReference type="AlphaFoldDB" id="A0A9X4MZQ4"/>